<accession>W0F980</accession>
<sequence>MKCGFTILFLLFCSFAFPQQSITGAVVPEEGGQPIAGASVFVNNTSIGTTTNNEGQFQLNNIPAGKYDLVVSCVGYESIVYALQPGAPPLKARFELKHKITALENITVGGYITETWAKWGKAFLESFLGVTPVALRCVLLNKEALHFRFYKKQNMLEVVADAPLEIENPLLGYHLQYELQDFRIQFKEHSSYYAGYVFFTDRKNATNRSIKARRTKTYYGSGMHFMRALYAGKLKEEGFLVRRMTRVYNTEKERVRALFKKEIRLGKDITLPSKSGDPYDSGSYYKTVLQQKDYEDVYAAKTINTDSVFVRKQGANHLVFWKNFLAVTYTKALEDPAYLSYIAEGRKPIPQLSLLQLPLQEPLLIDANGNWSPTDNILSAGYWSWSDKVGTMLPLDYEP</sequence>
<dbReference type="EMBL" id="CP007035">
    <property type="protein sequence ID" value="AHF18034.1"/>
    <property type="molecule type" value="Genomic_DNA"/>
</dbReference>
<dbReference type="STRING" id="929713.NIASO_19140"/>
<evidence type="ECO:0008006" key="4">
    <source>
        <dbReference type="Google" id="ProtNLM"/>
    </source>
</evidence>
<keyword evidence="1" id="KW-0732">Signal</keyword>
<dbReference type="SUPFAM" id="SSF49464">
    <property type="entry name" value="Carboxypeptidase regulatory domain-like"/>
    <property type="match status" value="1"/>
</dbReference>
<dbReference type="Gene3D" id="2.60.40.1120">
    <property type="entry name" value="Carboxypeptidase-like, regulatory domain"/>
    <property type="match status" value="1"/>
</dbReference>
<protein>
    <recommendedName>
        <fullName evidence="4">Carboxypeptidase-like regulatory domain-containing protein</fullName>
    </recommendedName>
</protein>
<dbReference type="InterPro" id="IPR008969">
    <property type="entry name" value="CarboxyPept-like_regulatory"/>
</dbReference>
<dbReference type="Proteomes" id="UP000003586">
    <property type="component" value="Chromosome"/>
</dbReference>
<reference evidence="2 3" key="1">
    <citation type="submission" date="2013-12" db="EMBL/GenBank/DDBJ databases">
        <authorList>
            <consortium name="DOE Joint Genome Institute"/>
            <person name="Eisen J."/>
            <person name="Huntemann M."/>
            <person name="Han J."/>
            <person name="Chen A."/>
            <person name="Kyrpides N."/>
            <person name="Mavromatis K."/>
            <person name="Markowitz V."/>
            <person name="Palaniappan K."/>
            <person name="Ivanova N."/>
            <person name="Schaumberg A."/>
            <person name="Pati A."/>
            <person name="Liolios K."/>
            <person name="Nordberg H.P."/>
            <person name="Cantor M.N."/>
            <person name="Hua S.X."/>
            <person name="Woyke T."/>
        </authorList>
    </citation>
    <scope>NUCLEOTIDE SEQUENCE [LARGE SCALE GENOMIC DNA]</scope>
    <source>
        <strain evidence="3">DSM 19437</strain>
    </source>
</reference>
<name>W0F980_9BACT</name>
<dbReference type="HOGENOM" id="CLU_063413_0_0_10"/>
<keyword evidence="3" id="KW-1185">Reference proteome</keyword>
<gene>
    <name evidence="2" type="ORF">NIASO_19140</name>
</gene>
<organism evidence="2 3">
    <name type="scientific">Niabella soli DSM 19437</name>
    <dbReference type="NCBI Taxonomy" id="929713"/>
    <lineage>
        <taxon>Bacteria</taxon>
        <taxon>Pseudomonadati</taxon>
        <taxon>Bacteroidota</taxon>
        <taxon>Chitinophagia</taxon>
        <taxon>Chitinophagales</taxon>
        <taxon>Chitinophagaceae</taxon>
        <taxon>Niabella</taxon>
    </lineage>
</organism>
<feature type="signal peptide" evidence="1">
    <location>
        <begin position="1"/>
        <end position="18"/>
    </location>
</feature>
<evidence type="ECO:0000313" key="3">
    <source>
        <dbReference type="Proteomes" id="UP000003586"/>
    </source>
</evidence>
<evidence type="ECO:0000313" key="2">
    <source>
        <dbReference type="EMBL" id="AHF18034.1"/>
    </source>
</evidence>
<dbReference type="RefSeq" id="WP_008588248.1">
    <property type="nucleotide sequence ID" value="NZ_CP007035.1"/>
</dbReference>
<dbReference type="eggNOG" id="COG2373">
    <property type="taxonomic scope" value="Bacteria"/>
</dbReference>
<evidence type="ECO:0000256" key="1">
    <source>
        <dbReference type="SAM" id="SignalP"/>
    </source>
</evidence>
<proteinExistence type="predicted"/>
<dbReference type="AlphaFoldDB" id="W0F980"/>
<dbReference type="KEGG" id="nso:NIASO_19140"/>
<dbReference type="OrthoDB" id="1223654at2"/>
<dbReference type="Pfam" id="PF13715">
    <property type="entry name" value="CarbopepD_reg_2"/>
    <property type="match status" value="1"/>
</dbReference>
<feature type="chain" id="PRO_5004788464" description="Carboxypeptidase-like regulatory domain-containing protein" evidence="1">
    <location>
        <begin position="19"/>
        <end position="399"/>
    </location>
</feature>